<dbReference type="PROSITE" id="PS50112">
    <property type="entry name" value="PAS"/>
    <property type="match status" value="2"/>
</dbReference>
<dbReference type="InterPro" id="IPR035965">
    <property type="entry name" value="PAS-like_dom_sf"/>
</dbReference>
<dbReference type="PROSITE" id="PS50888">
    <property type="entry name" value="BHLH"/>
    <property type="match status" value="1"/>
</dbReference>
<dbReference type="SUPFAM" id="SSF55785">
    <property type="entry name" value="PYP-like sensor domain (PAS domain)"/>
    <property type="match status" value="2"/>
</dbReference>
<keyword evidence="2" id="KW-0539">Nucleus</keyword>
<dbReference type="Pfam" id="PF00010">
    <property type="entry name" value="HLH"/>
    <property type="match status" value="1"/>
</dbReference>
<dbReference type="InterPro" id="IPR000014">
    <property type="entry name" value="PAS"/>
</dbReference>
<evidence type="ECO:0000256" key="2">
    <source>
        <dbReference type="ARBA" id="ARBA00023242"/>
    </source>
</evidence>
<feature type="domain" description="PAS" evidence="5">
    <location>
        <begin position="239"/>
        <end position="287"/>
    </location>
</feature>
<sequence>MASEEIKRRNETEKKRRDRFNSLIDELAGFVCDRCKTKRSKHKCSILKITKEYFLEQEELAGQKTSQDSFGWEKPDFLTDDELCFVLQESSRAFIFAVDRESKIVYTSDSALNAVGYLPCQILQRSIYDFIHLQDHFIFQGLLSNFLISSVGDTKVSQRFEPFLCYFYRGPYAQEKGFEAVICHGTIFKNLQPDEGQTLKDSHYILVLAKPLNRVSTNTTLVCSDGPQTKFTARICVVGKYEYLDKRVVSVLGFVPSELIGNSFFDYCHPEDLENLAEYCEILLMTGRLATCYYRHLTKAQSWIWLRSLFDLSYSDWSSKPQAITCLSWVVHHEEVCARHEDILASDRVRFEQIRAAHQNANGKLIFSPSSNQSPESAWPGVTNGRTIGSEREISKVNRVTSTIVSDVQSDNNINKLTTNELVDFQGFLARLQFPEKLTTAQENAHLLLTGIYTDLLNTIKKQNDELESIQKQLKVEGELRDLLETLEEVKARNDMKEEYAVTSKIMEKFEEVRNECTGTRAEKPLAGSYELCRKRLEEIRGDKRFRKRQDATVNEVQTAELFSDLFGQQNIYSLLHKDQQQSQLRVRDEDIFFDQAKSFQSQGQQFQMQQQVLTEQLHSAQNLSQQRQRDRNGNILPQAEQELVLETPNNQQQTEHRIESWDFPPAQSSTIFPFDLSLLSAPNSAAFPMYPPEEH</sequence>
<evidence type="ECO:0000259" key="5">
    <source>
        <dbReference type="PROSITE" id="PS50112"/>
    </source>
</evidence>
<reference evidence="7" key="2">
    <citation type="journal article" date="2023" name="Science">
        <title>Genomic signatures of disease resistance in endangered staghorn corals.</title>
        <authorList>
            <person name="Vollmer S.V."/>
            <person name="Selwyn J.D."/>
            <person name="Despard B.A."/>
            <person name="Roesel C.L."/>
        </authorList>
    </citation>
    <scope>NUCLEOTIDE SEQUENCE</scope>
    <source>
        <strain evidence="7">K2</strain>
    </source>
</reference>
<gene>
    <name evidence="7" type="ORF">P5673_010446</name>
</gene>
<dbReference type="PANTHER" id="PTHR46055">
    <property type="entry name" value="CIRCADIAN LOCOMOTER OUTPUT CYCLES PROTEIN KAPUT"/>
    <property type="match status" value="1"/>
</dbReference>
<dbReference type="InterPro" id="IPR036638">
    <property type="entry name" value="HLH_DNA-bd_sf"/>
</dbReference>
<dbReference type="AlphaFoldDB" id="A0AAD9V8R3"/>
<dbReference type="SMART" id="SM00091">
    <property type="entry name" value="PAS"/>
    <property type="match status" value="2"/>
</dbReference>
<dbReference type="InterPro" id="IPR047230">
    <property type="entry name" value="CLOCK-like"/>
</dbReference>
<dbReference type="Pfam" id="PF08447">
    <property type="entry name" value="PAS_3"/>
    <property type="match status" value="1"/>
</dbReference>
<feature type="domain" description="PAS" evidence="5">
    <location>
        <begin position="79"/>
        <end position="150"/>
    </location>
</feature>
<dbReference type="GO" id="GO:0000981">
    <property type="term" value="F:DNA-binding transcription factor activity, RNA polymerase II-specific"/>
    <property type="evidence" value="ECO:0007669"/>
    <property type="project" value="InterPro"/>
</dbReference>
<dbReference type="PANTHER" id="PTHR46055:SF3">
    <property type="entry name" value="CIRCADIAN LOCOMOTER OUTPUT CYCLES PROTEIN KAPUT"/>
    <property type="match status" value="1"/>
</dbReference>
<dbReference type="InterPro" id="IPR013655">
    <property type="entry name" value="PAS_fold_3"/>
</dbReference>
<feature type="domain" description="BHLH" evidence="6">
    <location>
        <begin position="4"/>
        <end position="57"/>
    </location>
</feature>
<dbReference type="SMART" id="SM00353">
    <property type="entry name" value="HLH"/>
    <property type="match status" value="1"/>
</dbReference>
<dbReference type="GO" id="GO:0032922">
    <property type="term" value="P:circadian regulation of gene expression"/>
    <property type="evidence" value="ECO:0007669"/>
    <property type="project" value="InterPro"/>
</dbReference>
<dbReference type="Gene3D" id="3.30.450.20">
    <property type="entry name" value="PAS domain"/>
    <property type="match status" value="2"/>
</dbReference>
<name>A0AAD9V8R3_ACRCE</name>
<dbReference type="Proteomes" id="UP001249851">
    <property type="component" value="Unassembled WGS sequence"/>
</dbReference>
<evidence type="ECO:0000313" key="7">
    <source>
        <dbReference type="EMBL" id="KAK2565399.1"/>
    </source>
</evidence>
<evidence type="ECO:0000259" key="6">
    <source>
        <dbReference type="PROSITE" id="PS50888"/>
    </source>
</evidence>
<dbReference type="GO" id="GO:0000978">
    <property type="term" value="F:RNA polymerase II cis-regulatory region sequence-specific DNA binding"/>
    <property type="evidence" value="ECO:0007669"/>
    <property type="project" value="TreeGrafter"/>
</dbReference>
<dbReference type="EMBL" id="JARQWQ010000019">
    <property type="protein sequence ID" value="KAK2565399.1"/>
    <property type="molecule type" value="Genomic_DNA"/>
</dbReference>
<feature type="coiled-coil region" evidence="3">
    <location>
        <begin position="453"/>
        <end position="500"/>
    </location>
</feature>
<dbReference type="InterPro" id="IPR013767">
    <property type="entry name" value="PAS_fold"/>
</dbReference>
<evidence type="ECO:0000256" key="1">
    <source>
        <dbReference type="ARBA" id="ARBA00023108"/>
    </source>
</evidence>
<dbReference type="CDD" id="cd00130">
    <property type="entry name" value="PAS"/>
    <property type="match status" value="2"/>
</dbReference>
<dbReference type="InterPro" id="IPR011598">
    <property type="entry name" value="bHLH_dom"/>
</dbReference>
<evidence type="ECO:0000256" key="3">
    <source>
        <dbReference type="SAM" id="Coils"/>
    </source>
</evidence>
<feature type="region of interest" description="Disordered" evidence="4">
    <location>
        <begin position="646"/>
        <end position="665"/>
    </location>
</feature>
<keyword evidence="8" id="KW-1185">Reference proteome</keyword>
<protein>
    <submittedName>
        <fullName evidence="7">Circadian locomoter output cycles protein kaput</fullName>
    </submittedName>
</protein>
<dbReference type="Pfam" id="PF00989">
    <property type="entry name" value="PAS"/>
    <property type="match status" value="1"/>
</dbReference>
<dbReference type="Gene3D" id="4.10.280.10">
    <property type="entry name" value="Helix-loop-helix DNA-binding domain"/>
    <property type="match status" value="1"/>
</dbReference>
<keyword evidence="3" id="KW-0175">Coiled coil</keyword>
<reference evidence="7" key="1">
    <citation type="journal article" date="2023" name="G3 (Bethesda)">
        <title>Whole genome assembly and annotation of the endangered Caribbean coral Acropora cervicornis.</title>
        <authorList>
            <person name="Selwyn J.D."/>
            <person name="Vollmer S.V."/>
        </authorList>
    </citation>
    <scope>NUCLEOTIDE SEQUENCE</scope>
    <source>
        <strain evidence="7">K2</strain>
    </source>
</reference>
<accession>A0AAD9V8R3</accession>
<organism evidence="7 8">
    <name type="scientific">Acropora cervicornis</name>
    <name type="common">Staghorn coral</name>
    <dbReference type="NCBI Taxonomy" id="6130"/>
    <lineage>
        <taxon>Eukaryota</taxon>
        <taxon>Metazoa</taxon>
        <taxon>Cnidaria</taxon>
        <taxon>Anthozoa</taxon>
        <taxon>Hexacorallia</taxon>
        <taxon>Scleractinia</taxon>
        <taxon>Astrocoeniina</taxon>
        <taxon>Acroporidae</taxon>
        <taxon>Acropora</taxon>
    </lineage>
</organism>
<evidence type="ECO:0000313" key="8">
    <source>
        <dbReference type="Proteomes" id="UP001249851"/>
    </source>
</evidence>
<comment type="caution">
    <text evidence="7">The sequence shown here is derived from an EMBL/GenBank/DDBJ whole genome shotgun (WGS) entry which is preliminary data.</text>
</comment>
<dbReference type="GO" id="GO:0046983">
    <property type="term" value="F:protein dimerization activity"/>
    <property type="evidence" value="ECO:0007669"/>
    <property type="project" value="InterPro"/>
</dbReference>
<keyword evidence="1" id="KW-0090">Biological rhythms</keyword>
<evidence type="ECO:0000256" key="4">
    <source>
        <dbReference type="SAM" id="MobiDB-lite"/>
    </source>
</evidence>
<dbReference type="SUPFAM" id="SSF47459">
    <property type="entry name" value="HLH, helix-loop-helix DNA-binding domain"/>
    <property type="match status" value="1"/>
</dbReference>
<proteinExistence type="predicted"/>
<dbReference type="GO" id="GO:1990513">
    <property type="term" value="C:CLOCK-BMAL transcription complex"/>
    <property type="evidence" value="ECO:0007669"/>
    <property type="project" value="TreeGrafter"/>
</dbReference>